<feature type="region of interest" description="Disordered" evidence="8">
    <location>
        <begin position="1448"/>
        <end position="1561"/>
    </location>
</feature>
<evidence type="ECO:0000259" key="9">
    <source>
        <dbReference type="PROSITE" id="PS51456"/>
    </source>
</evidence>
<evidence type="ECO:0000256" key="5">
    <source>
        <dbReference type="ARBA" id="ARBA00023203"/>
    </source>
</evidence>
<dbReference type="Pfam" id="PF00063">
    <property type="entry name" value="Myosin_head"/>
    <property type="match status" value="1"/>
</dbReference>
<feature type="coiled-coil region" evidence="7">
    <location>
        <begin position="1326"/>
        <end position="1360"/>
    </location>
</feature>
<dbReference type="Proteomes" id="UP001515480">
    <property type="component" value="Unassembled WGS sequence"/>
</dbReference>
<dbReference type="GO" id="GO:0007015">
    <property type="term" value="P:actin filament organization"/>
    <property type="evidence" value="ECO:0007669"/>
    <property type="project" value="TreeGrafter"/>
</dbReference>
<dbReference type="SUPFAM" id="SSF52540">
    <property type="entry name" value="P-loop containing nucleoside triphosphate hydrolases"/>
    <property type="match status" value="1"/>
</dbReference>
<feature type="binding site" evidence="6">
    <location>
        <begin position="160"/>
        <end position="167"/>
    </location>
    <ligand>
        <name>ATP</name>
        <dbReference type="ChEBI" id="CHEBI:30616"/>
    </ligand>
</feature>
<dbReference type="CDD" id="cd00124">
    <property type="entry name" value="MYSc"/>
    <property type="match status" value="1"/>
</dbReference>
<dbReference type="PANTHER" id="PTHR13140:SF706">
    <property type="entry name" value="DILUTE CLASS UNCONVENTIONAL MYOSIN, ISOFORM C"/>
    <property type="match status" value="1"/>
</dbReference>
<evidence type="ECO:0000256" key="3">
    <source>
        <dbReference type="ARBA" id="ARBA00023123"/>
    </source>
</evidence>
<reference evidence="10 11" key="1">
    <citation type="journal article" date="2024" name="Science">
        <title>Giant polyketide synthase enzymes in the biosynthesis of giant marine polyether toxins.</title>
        <authorList>
            <person name="Fallon T.R."/>
            <person name="Shende V.V."/>
            <person name="Wierzbicki I.H."/>
            <person name="Pendleton A.L."/>
            <person name="Watervoot N.F."/>
            <person name="Auber R.P."/>
            <person name="Gonzalez D.J."/>
            <person name="Wisecaver J.H."/>
            <person name="Moore B.S."/>
        </authorList>
    </citation>
    <scope>NUCLEOTIDE SEQUENCE [LARGE SCALE GENOMIC DNA]</scope>
    <source>
        <strain evidence="10 11">12B1</strain>
    </source>
</reference>
<evidence type="ECO:0000256" key="2">
    <source>
        <dbReference type="ARBA" id="ARBA00022840"/>
    </source>
</evidence>
<evidence type="ECO:0000256" key="8">
    <source>
        <dbReference type="SAM" id="MobiDB-lite"/>
    </source>
</evidence>
<evidence type="ECO:0000256" key="7">
    <source>
        <dbReference type="SAM" id="Coils"/>
    </source>
</evidence>
<keyword evidence="1 6" id="KW-0547">Nucleotide-binding</keyword>
<dbReference type="Gene3D" id="3.40.850.10">
    <property type="entry name" value="Kinesin motor domain"/>
    <property type="match status" value="1"/>
</dbReference>
<keyword evidence="5 6" id="KW-0009">Actin-binding</keyword>
<dbReference type="Gene3D" id="1.20.58.530">
    <property type="match status" value="1"/>
</dbReference>
<proteinExistence type="inferred from homology"/>
<accession>A0AB34JKD2</accession>
<keyword evidence="11" id="KW-1185">Reference proteome</keyword>
<organism evidence="10 11">
    <name type="scientific">Prymnesium parvum</name>
    <name type="common">Toxic golden alga</name>
    <dbReference type="NCBI Taxonomy" id="97485"/>
    <lineage>
        <taxon>Eukaryota</taxon>
        <taxon>Haptista</taxon>
        <taxon>Haptophyta</taxon>
        <taxon>Prymnesiophyceae</taxon>
        <taxon>Prymnesiales</taxon>
        <taxon>Prymnesiaceae</taxon>
        <taxon>Prymnesium</taxon>
    </lineage>
</organism>
<feature type="compositionally biased region" description="Basic and acidic residues" evidence="8">
    <location>
        <begin position="900"/>
        <end position="934"/>
    </location>
</feature>
<keyword evidence="3 6" id="KW-0518">Myosin</keyword>
<feature type="compositionally biased region" description="Basic and acidic residues" evidence="8">
    <location>
        <begin position="981"/>
        <end position="996"/>
    </location>
</feature>
<dbReference type="SMART" id="SM00242">
    <property type="entry name" value="MYSc"/>
    <property type="match status" value="1"/>
</dbReference>
<dbReference type="InterPro" id="IPR001609">
    <property type="entry name" value="Myosin_head_motor_dom-like"/>
</dbReference>
<sequence length="1561" mass="173519">MAPSRFVTGEKVWAWLSGSQTFEVSTVERYEPHKNQCVVKVPSGAQVELKEELVHKMNVANQDGVPDNTLLRELNEATLLHNVRSRYAMTNDDGGCYSYTGHILIAVNPFRELNIYTDKHMERYLGKAIGSQPPHIFAIADRMYRLLVSQGESQAIIVSGPSGSGKTETCKLVLRHLAFVTRDAKPSKDIASTTKSSMELGSLLVMTNPLLEAFGNAETVLNKNSSRFGKFTQIHVFRQNGQGAILGASIQTYLLESTRVVNQAPNECNYHYFYQLLLGRSAADLAKVHLKPDPNQYQFLRASNGKATERRGLDKAGFEETMKVMTSIAIPAAMQEAVIQTMAGLLRLGNIELGENPNGDSYVMSSNDLGTTSSLLGANQALLQQALCSRTMKLKTGEMQIPLKPDEARSSRDALAKNLYLKLFGWIVNQVNVSLIDPAVKTSQHNFLGILDIYGFENFERNSLEQLFINFTNEQLHQHFAISLFKTEQEIYLAEGIIWPGVDWEDNTECLEVLAGKSAHSVFNMLTEHSRLPKTNDAEMTEKIHDVHRKSKHIYAAKMGTTGGRSQAKNRLTHREAFVVKHFAGEVVYRTDGWLRKNTDTLHEDLQLCMSSSSSPLLSQLFSVGTINAITGGQRGGSKRAGYVADKYARQLEELMRTLRATQSHFVRCIKPNHEQTGRLFVDHLVLHQLNNSGMVDAVRLLAAGYPTRVPFEQLEKQFKPLAPAKFQNLPPAMFSVALLRAFDLGHSEFLIGLSKAFFKAGKLAFVDEILANTSKLDDKFCAKMGRLLSLWRLRRAVAAVRCLIFLNAKMRRLRALWKFRRSASIASAVGKSWVRRANEIRFGRAIGVLQAYGRGFVARRLRSRRSRGLHVLQRMGRGYLARVYRDKLKIEREAEAKAKAKADRERKYRERKEAAEAAERRRKEQTDAAESARRNKLKASNSVKSGAEVSLPKDMVPAVSEEAKPVTSGDGAVPMKFSRKPLEGDGKEPGPRTEEDGNESEGSDMYQEDSDEEDFTRRPDSQSDLANPRELLAATAALDVRQSRASTGMSIPSLNLGGLDADDDAPLTSSGPKSVRATPSRLSRMKMDVLGSMTPRSSRGGGSSFFASGRKGAVEGRKLFLSKMSKGSLIAAATVRVSKRGDAWQERFVLLVGDVLFVFNLAGQPELPLGLRLWPNQVICLSQSTLSLPNAAVPTVRDGGFQITGRNKGPTLGIAGEDKKALEMLATAMHLGVSNVRRARQQARLLLAQQLCHEKKLSLLKTRHMIELLHKSQEMFFEAGSGQFDDCNAVCMHSGVMRQSLIDVTPFMPVSDFICEYCSCVIIREEQALAAQENAEARIEEHDKQLKKEEQRKLQVDDETLLVARDVRVLRQRRKQANEEAMSQWQLVQEALPERQAKEKLCALLQLRSDLRSMSAAEVENTKASLREQIVHWQQQRDKARAQLEQMFGPSQGGPPPAEKGKDASRGLGRKLSFGKKEKTQQPSTDGLPHAEKAASADSEPAESNIVRKSSFGKSSSITRVLSFGKSNKKKEPSEDPEKKKSGSTAGNLVRKLSFSKKSS</sequence>
<evidence type="ECO:0000256" key="6">
    <source>
        <dbReference type="PROSITE-ProRule" id="PRU00782"/>
    </source>
</evidence>
<feature type="coiled-coil region" evidence="7">
    <location>
        <begin position="1417"/>
        <end position="1444"/>
    </location>
</feature>
<dbReference type="PROSITE" id="PS51456">
    <property type="entry name" value="MYOSIN_MOTOR"/>
    <property type="match status" value="1"/>
</dbReference>
<gene>
    <name evidence="10" type="ORF">AB1Y20_021352</name>
</gene>
<dbReference type="Gene3D" id="1.20.5.4820">
    <property type="match status" value="1"/>
</dbReference>
<dbReference type="GO" id="GO:0000146">
    <property type="term" value="F:microfilament motor activity"/>
    <property type="evidence" value="ECO:0007669"/>
    <property type="project" value="TreeGrafter"/>
</dbReference>
<dbReference type="PROSITE" id="PS50096">
    <property type="entry name" value="IQ"/>
    <property type="match status" value="1"/>
</dbReference>
<dbReference type="GO" id="GO:0016020">
    <property type="term" value="C:membrane"/>
    <property type="evidence" value="ECO:0007669"/>
    <property type="project" value="TreeGrafter"/>
</dbReference>
<dbReference type="InterPro" id="IPR027417">
    <property type="entry name" value="P-loop_NTPase"/>
</dbReference>
<dbReference type="PANTHER" id="PTHR13140">
    <property type="entry name" value="MYOSIN"/>
    <property type="match status" value="1"/>
</dbReference>
<feature type="domain" description="Myosin motor" evidence="9">
    <location>
        <begin position="63"/>
        <end position="772"/>
    </location>
</feature>
<dbReference type="PRINTS" id="PR00193">
    <property type="entry name" value="MYOSINHEAVY"/>
</dbReference>
<evidence type="ECO:0000256" key="1">
    <source>
        <dbReference type="ARBA" id="ARBA00022741"/>
    </source>
</evidence>
<dbReference type="Gene3D" id="1.10.10.820">
    <property type="match status" value="1"/>
</dbReference>
<dbReference type="GO" id="GO:0051015">
    <property type="term" value="F:actin filament binding"/>
    <property type="evidence" value="ECO:0007669"/>
    <property type="project" value="TreeGrafter"/>
</dbReference>
<evidence type="ECO:0000313" key="10">
    <source>
        <dbReference type="EMBL" id="KAL1521697.1"/>
    </source>
</evidence>
<feature type="compositionally biased region" description="Acidic residues" evidence="8">
    <location>
        <begin position="997"/>
        <end position="1015"/>
    </location>
</feature>
<evidence type="ECO:0000256" key="4">
    <source>
        <dbReference type="ARBA" id="ARBA00023175"/>
    </source>
</evidence>
<feature type="compositionally biased region" description="Basic and acidic residues" evidence="8">
    <location>
        <begin position="1531"/>
        <end position="1542"/>
    </location>
</feature>
<keyword evidence="7" id="KW-0175">Coiled coil</keyword>
<keyword evidence="4 6" id="KW-0505">Motor protein</keyword>
<name>A0AB34JKD2_PRYPA</name>
<dbReference type="InterPro" id="IPR036961">
    <property type="entry name" value="Kinesin_motor_dom_sf"/>
</dbReference>
<feature type="region of interest" description="Disordered" evidence="8">
    <location>
        <begin position="900"/>
        <end position="1028"/>
    </location>
</feature>
<keyword evidence="2 6" id="KW-0067">ATP-binding</keyword>
<dbReference type="Gene3D" id="1.20.120.720">
    <property type="entry name" value="Myosin VI head, motor domain, U50 subdomain"/>
    <property type="match status" value="1"/>
</dbReference>
<feature type="region of interest" description="Actin-binding" evidence="6">
    <location>
        <begin position="652"/>
        <end position="674"/>
    </location>
</feature>
<evidence type="ECO:0000313" key="11">
    <source>
        <dbReference type="Proteomes" id="UP001515480"/>
    </source>
</evidence>
<dbReference type="GO" id="GO:0005524">
    <property type="term" value="F:ATP binding"/>
    <property type="evidence" value="ECO:0007669"/>
    <property type="project" value="UniProtKB-UniRule"/>
</dbReference>
<dbReference type="GO" id="GO:0016459">
    <property type="term" value="C:myosin complex"/>
    <property type="evidence" value="ECO:0007669"/>
    <property type="project" value="UniProtKB-KW"/>
</dbReference>
<dbReference type="GO" id="GO:0005737">
    <property type="term" value="C:cytoplasm"/>
    <property type="evidence" value="ECO:0007669"/>
    <property type="project" value="TreeGrafter"/>
</dbReference>
<comment type="similarity">
    <text evidence="6">Belongs to the TRAFAC class myosin-kinesin ATPase superfamily. Myosin family.</text>
</comment>
<dbReference type="EMBL" id="JBGBPQ010000007">
    <property type="protein sequence ID" value="KAL1521697.1"/>
    <property type="molecule type" value="Genomic_DNA"/>
</dbReference>
<comment type="caution">
    <text evidence="10">The sequence shown here is derived from an EMBL/GenBank/DDBJ whole genome shotgun (WGS) entry which is preliminary data.</text>
</comment>
<protein>
    <recommendedName>
        <fullName evidence="9">Myosin motor domain-containing protein</fullName>
    </recommendedName>
</protein>